<dbReference type="Proteomes" id="UP000050430">
    <property type="component" value="Unassembled WGS sequence"/>
</dbReference>
<dbReference type="AlphaFoldDB" id="A0A0P6WSX1"/>
<protein>
    <submittedName>
        <fullName evidence="1">Uncharacterized protein</fullName>
    </submittedName>
</protein>
<proteinExistence type="predicted"/>
<organism evidence="1 2">
    <name type="scientific">Leptolinea tardivitalis</name>
    <dbReference type="NCBI Taxonomy" id="229920"/>
    <lineage>
        <taxon>Bacteria</taxon>
        <taxon>Bacillati</taxon>
        <taxon>Chloroflexota</taxon>
        <taxon>Anaerolineae</taxon>
        <taxon>Anaerolineales</taxon>
        <taxon>Anaerolineaceae</taxon>
        <taxon>Leptolinea</taxon>
    </lineage>
</organism>
<accession>A0A0P6WSX1</accession>
<keyword evidence="2" id="KW-1185">Reference proteome</keyword>
<dbReference type="STRING" id="229920.ADM99_08340"/>
<comment type="caution">
    <text evidence="1">The sequence shown here is derived from an EMBL/GenBank/DDBJ whole genome shotgun (WGS) entry which is preliminary data.</text>
</comment>
<name>A0A0P6WSX1_9CHLR</name>
<sequence>MITGRVLSLNALLEDITGIIPAIQRIDSTYLDIRFSSDSSLFTKNIYHDSAGQIFDRRCISFQNHRFFSMGRGL</sequence>
<reference evidence="1 2" key="1">
    <citation type="submission" date="2015-07" db="EMBL/GenBank/DDBJ databases">
        <title>Genome sequence of Leptolinea tardivitalis DSM 16556.</title>
        <authorList>
            <person name="Hemp J."/>
            <person name="Ward L.M."/>
            <person name="Pace L.A."/>
            <person name="Fischer W.W."/>
        </authorList>
    </citation>
    <scope>NUCLEOTIDE SEQUENCE [LARGE SCALE GENOMIC DNA]</scope>
    <source>
        <strain evidence="1 2">YMTK-2</strain>
    </source>
</reference>
<evidence type="ECO:0000313" key="2">
    <source>
        <dbReference type="Proteomes" id="UP000050430"/>
    </source>
</evidence>
<dbReference type="EMBL" id="LGCK01000009">
    <property type="protein sequence ID" value="KPL72142.1"/>
    <property type="molecule type" value="Genomic_DNA"/>
</dbReference>
<gene>
    <name evidence="1" type="ORF">ADM99_08340</name>
</gene>
<evidence type="ECO:0000313" key="1">
    <source>
        <dbReference type="EMBL" id="KPL72142.1"/>
    </source>
</evidence>